<feature type="coiled-coil region" evidence="1">
    <location>
        <begin position="224"/>
        <end position="251"/>
    </location>
</feature>
<dbReference type="Proteomes" id="UP000294933">
    <property type="component" value="Unassembled WGS sequence"/>
</dbReference>
<evidence type="ECO:0000313" key="3">
    <source>
        <dbReference type="Proteomes" id="UP000294933"/>
    </source>
</evidence>
<evidence type="ECO:0000313" key="2">
    <source>
        <dbReference type="EMBL" id="TDL21087.1"/>
    </source>
</evidence>
<dbReference type="EMBL" id="ML170183">
    <property type="protein sequence ID" value="TDL21087.1"/>
    <property type="molecule type" value="Genomic_DNA"/>
</dbReference>
<name>A0A4Y7Q0A7_9AGAM</name>
<dbReference type="AlphaFoldDB" id="A0A4Y7Q0A7"/>
<keyword evidence="1" id="KW-0175">Coiled coil</keyword>
<keyword evidence="3" id="KW-1185">Reference proteome</keyword>
<gene>
    <name evidence="2" type="ORF">BD410DRAFT_804514</name>
</gene>
<dbReference type="VEuPathDB" id="FungiDB:BD410DRAFT_804514"/>
<protein>
    <submittedName>
        <fullName evidence="2">Uncharacterized protein</fullName>
    </submittedName>
</protein>
<evidence type="ECO:0000256" key="1">
    <source>
        <dbReference type="SAM" id="Coils"/>
    </source>
</evidence>
<sequence>MSIEPGAYLIQNVKHRNFAAQSTENKVEGYADTGMYPSSVPQNVRLNLRKLWSISRLDNDKYTIRNIETNDYAAVRNFSVIEENIITTEFMQPWDVKETGFKGRYVIYSTAASIDLYWGLTDDISARQTQYPSNQWELQKVDLWPVVGELRKKLADLRLNKVMLGGVHMKFGDVHPNLGDGHPNLGDGQSDLRDVHKKLWEEYKMLQDDYMKLSDDYAKLWDERATLRSTVARLNARHLQAEAELKEYYESKQMYNIIIHFHLVTVGRNSHVIMVLADFLNRAESDEKDEVNVEEMERESSDDISRDELELIEKFGTVVTNGVQQL</sequence>
<dbReference type="OrthoDB" id="3266227at2759"/>
<accession>A0A4Y7Q0A7</accession>
<reference evidence="2 3" key="1">
    <citation type="submission" date="2018-06" db="EMBL/GenBank/DDBJ databases">
        <title>A transcriptomic atlas of mushroom development highlights an independent origin of complex multicellularity.</title>
        <authorList>
            <consortium name="DOE Joint Genome Institute"/>
            <person name="Krizsan K."/>
            <person name="Almasi E."/>
            <person name="Merenyi Z."/>
            <person name="Sahu N."/>
            <person name="Viragh M."/>
            <person name="Koszo T."/>
            <person name="Mondo S."/>
            <person name="Kiss B."/>
            <person name="Balint B."/>
            <person name="Kues U."/>
            <person name="Barry K."/>
            <person name="Hegedus J.C."/>
            <person name="Henrissat B."/>
            <person name="Johnson J."/>
            <person name="Lipzen A."/>
            <person name="Ohm R."/>
            <person name="Nagy I."/>
            <person name="Pangilinan J."/>
            <person name="Yan J."/>
            <person name="Xiong Y."/>
            <person name="Grigoriev I.V."/>
            <person name="Hibbett D.S."/>
            <person name="Nagy L.G."/>
        </authorList>
    </citation>
    <scope>NUCLEOTIDE SEQUENCE [LARGE SCALE GENOMIC DNA]</scope>
    <source>
        <strain evidence="2 3">SZMC22713</strain>
    </source>
</reference>
<dbReference type="Gene3D" id="2.80.10.50">
    <property type="match status" value="1"/>
</dbReference>
<proteinExistence type="predicted"/>
<organism evidence="2 3">
    <name type="scientific">Rickenella mellea</name>
    <dbReference type="NCBI Taxonomy" id="50990"/>
    <lineage>
        <taxon>Eukaryota</taxon>
        <taxon>Fungi</taxon>
        <taxon>Dikarya</taxon>
        <taxon>Basidiomycota</taxon>
        <taxon>Agaricomycotina</taxon>
        <taxon>Agaricomycetes</taxon>
        <taxon>Hymenochaetales</taxon>
        <taxon>Rickenellaceae</taxon>
        <taxon>Rickenella</taxon>
    </lineage>
</organism>